<dbReference type="STRING" id="1314771.A0A197KE28"/>
<dbReference type="AlphaFoldDB" id="A0A197KE28"/>
<feature type="compositionally biased region" description="Polar residues" evidence="7">
    <location>
        <begin position="797"/>
        <end position="806"/>
    </location>
</feature>
<keyword evidence="5" id="KW-0539">Nucleus</keyword>
<sequence length="806" mass="92043">MAGDGASPDSDDMQTVLVRDMSVEEADETIVNTLERIERNAGVKGGKPVVLRSTTSLDPVIRHFGLAPEQITQTLDIIISAKLDDTTSRKMIKLLLPRQSVPELCAVHILGALGKNLSFAIQATLLKWIILVYDLFDSRTKLQQLYGVVFHYLPYETLRPSLCHLLYYLTRREDVRPFRIRKLLDLQITVGKEPALAGLLHVYKSYFPDLILAPLTLTTQTIFKCPDQTTAEAIEALQTRWSHRSADQLFGLNGSKDPISRSGKRQKLSHVPDAFSIYRKGADDKALPLSQITSLDSLVKHIDTLALPDQLSSVLTNRLLQHVLCLQPSHSIVDRISYWLGQELMDLWYWSATSDVSRARLANILSKVVQVTKMIKDLLPVIENFLVPFIRVWNGVDHQKEVFTLLTFLRPRSFEDLHTQFLKPLQRLFYLMGPVWKGQLILCYTRLAQNWAQFKWKDYLELGKSPRLSKQGSEDLRRLFSKLSPNVDYMLSIRAFIKHVDSISGVALEVERDHIAVQHGVLSFFDFTSNLTKTNAPISVIIPGASIVYRCFLSDSAMAVIRICGIVYQFKQAYQAFEEEQQLQYELLVQSQIAASQDNGETSTKLSEDEVVPGYTRELVAQFNSYVMDMCNFLYRNRAFNKVDKNARSFQLDQETLAHIKQVCADNNLSVPTMLSFTHSVAFSGFSARFVKSLEEQQNIPVEKRLDAPASIKALKEMSSKGGLNMKFDEYRLRYLDHLEEKKGFEGMVDFLTDTINNLLHRRFEKQERLRELEEQQKQEQRQRQESEANAADPPLQNLSLEQSLV</sequence>
<proteinExistence type="inferred from homology"/>
<evidence type="ECO:0000256" key="7">
    <source>
        <dbReference type="SAM" id="MobiDB-lite"/>
    </source>
</evidence>
<dbReference type="InterPro" id="IPR012485">
    <property type="entry name" value="CENP-I"/>
</dbReference>
<feature type="compositionally biased region" description="Basic and acidic residues" evidence="7">
    <location>
        <begin position="771"/>
        <end position="787"/>
    </location>
</feature>
<evidence type="ECO:0000313" key="9">
    <source>
        <dbReference type="Proteomes" id="UP000078512"/>
    </source>
</evidence>
<evidence type="ECO:0000256" key="3">
    <source>
        <dbReference type="ARBA" id="ARBA00005470"/>
    </source>
</evidence>
<keyword evidence="6" id="KW-0137">Centromere</keyword>
<keyword evidence="9" id="KW-1185">Reference proteome</keyword>
<comment type="subcellular location">
    <subcellularLocation>
        <location evidence="2">Chromosome</location>
        <location evidence="2">Centromere</location>
    </subcellularLocation>
    <subcellularLocation>
        <location evidence="1">Nucleus</location>
    </subcellularLocation>
</comment>
<keyword evidence="4" id="KW-0158">Chromosome</keyword>
<organism evidence="8 9">
    <name type="scientific">Linnemannia elongata AG-77</name>
    <dbReference type="NCBI Taxonomy" id="1314771"/>
    <lineage>
        <taxon>Eukaryota</taxon>
        <taxon>Fungi</taxon>
        <taxon>Fungi incertae sedis</taxon>
        <taxon>Mucoromycota</taxon>
        <taxon>Mortierellomycotina</taxon>
        <taxon>Mortierellomycetes</taxon>
        <taxon>Mortierellales</taxon>
        <taxon>Mortierellaceae</taxon>
        <taxon>Linnemannia</taxon>
    </lineage>
</organism>
<dbReference type="GO" id="GO:0000070">
    <property type="term" value="P:mitotic sister chromatid segregation"/>
    <property type="evidence" value="ECO:0007669"/>
    <property type="project" value="TreeGrafter"/>
</dbReference>
<dbReference type="GO" id="GO:0000939">
    <property type="term" value="C:inner kinetochore"/>
    <property type="evidence" value="ECO:0007669"/>
    <property type="project" value="TreeGrafter"/>
</dbReference>
<dbReference type="EMBL" id="KV442017">
    <property type="protein sequence ID" value="OAQ34644.1"/>
    <property type="molecule type" value="Genomic_DNA"/>
</dbReference>
<evidence type="ECO:0000256" key="1">
    <source>
        <dbReference type="ARBA" id="ARBA00004123"/>
    </source>
</evidence>
<comment type="similarity">
    <text evidence="3">Belongs to the CENP-I/CTF3 family.</text>
</comment>
<reference evidence="8 9" key="1">
    <citation type="submission" date="2016-05" db="EMBL/GenBank/DDBJ databases">
        <title>Genome sequencing reveals origins of a unique bacterial endosymbiosis in the earliest lineages of terrestrial Fungi.</title>
        <authorList>
            <consortium name="DOE Joint Genome Institute"/>
            <person name="Uehling J."/>
            <person name="Gryganskyi A."/>
            <person name="Hameed K."/>
            <person name="Tschaplinski T."/>
            <person name="Misztal P."/>
            <person name="Wu S."/>
            <person name="Desiro A."/>
            <person name="Vande Pol N."/>
            <person name="Du Z.-Y."/>
            <person name="Zienkiewicz A."/>
            <person name="Zienkiewicz K."/>
            <person name="Morin E."/>
            <person name="Tisserant E."/>
            <person name="Splivallo R."/>
            <person name="Hainaut M."/>
            <person name="Henrissat B."/>
            <person name="Ohm R."/>
            <person name="Kuo A."/>
            <person name="Yan J."/>
            <person name="Lipzen A."/>
            <person name="Nolan M."/>
            <person name="Labutti K."/>
            <person name="Barry K."/>
            <person name="Goldstein A."/>
            <person name="Labbe J."/>
            <person name="Schadt C."/>
            <person name="Tuskan G."/>
            <person name="Grigoriev I."/>
            <person name="Martin F."/>
            <person name="Vilgalys R."/>
            <person name="Bonito G."/>
        </authorList>
    </citation>
    <scope>NUCLEOTIDE SEQUENCE [LARGE SCALE GENOMIC DNA]</scope>
    <source>
        <strain evidence="8 9">AG-77</strain>
    </source>
</reference>
<evidence type="ECO:0000256" key="2">
    <source>
        <dbReference type="ARBA" id="ARBA00004584"/>
    </source>
</evidence>
<evidence type="ECO:0000256" key="5">
    <source>
        <dbReference type="ARBA" id="ARBA00023242"/>
    </source>
</evidence>
<evidence type="ECO:0000313" key="8">
    <source>
        <dbReference type="EMBL" id="OAQ34644.1"/>
    </source>
</evidence>
<dbReference type="GO" id="GO:0034080">
    <property type="term" value="P:CENP-A containing chromatin assembly"/>
    <property type="evidence" value="ECO:0007669"/>
    <property type="project" value="TreeGrafter"/>
</dbReference>
<dbReference type="Proteomes" id="UP000078512">
    <property type="component" value="Unassembled WGS sequence"/>
</dbReference>
<feature type="region of interest" description="Disordered" evidence="7">
    <location>
        <begin position="771"/>
        <end position="806"/>
    </location>
</feature>
<evidence type="ECO:0000256" key="6">
    <source>
        <dbReference type="ARBA" id="ARBA00023328"/>
    </source>
</evidence>
<evidence type="ECO:0000256" key="4">
    <source>
        <dbReference type="ARBA" id="ARBA00022454"/>
    </source>
</evidence>
<dbReference type="GO" id="GO:0005634">
    <property type="term" value="C:nucleus"/>
    <property type="evidence" value="ECO:0007669"/>
    <property type="project" value="UniProtKB-SubCell"/>
</dbReference>
<dbReference type="PANTHER" id="PTHR48208:SF2">
    <property type="entry name" value="CENTROMERE PROTEIN I"/>
    <property type="match status" value="1"/>
</dbReference>
<dbReference type="OrthoDB" id="6347512at2759"/>
<name>A0A197KE28_9FUNG</name>
<dbReference type="Pfam" id="PF07778">
    <property type="entry name" value="CENP-I"/>
    <property type="match status" value="1"/>
</dbReference>
<dbReference type="CDD" id="cd22647">
    <property type="entry name" value="CTF3_NTD_HEAT"/>
    <property type="match status" value="1"/>
</dbReference>
<accession>A0A197KE28</accession>
<gene>
    <name evidence="8" type="ORF">K457DRAFT_152260</name>
</gene>
<dbReference type="PANTHER" id="PTHR48208">
    <property type="entry name" value="CENTROMERE PROTEIN I"/>
    <property type="match status" value="1"/>
</dbReference>
<protein>
    <submittedName>
        <fullName evidence="8">Mis6-domain-containing protein</fullName>
    </submittedName>
</protein>